<sequence length="307" mass="34786">MIEWIQATTADWDWATFWPELLGKAAGVLTGILLSWFLLIRRRLKSMNRLRSGDSDDVLFQAHYLHPLPETADASHLPSPPPSGVPDNRDQPPRAHYQLLFRNVAEKQTVPQIYDNPAAAELVKSLGDETSLNQPILPTQDTIGFEVINDAASWMSGASATSANSRDVWLFCMTAEDRQVVRKRCVRCFLIRPADLKRFHDWDWCRQNVTVERPWHWFRIVALHRVARLYADQCRMYSVADKATAMPLVDAQAGHRRIMALSLGLIADERPVSKPVVIDWDLQSKSPLGSQLTLQPGAWPDELVESA</sequence>
<evidence type="ECO:0000313" key="3">
    <source>
        <dbReference type="EMBL" id="SMP71857.1"/>
    </source>
</evidence>
<organism evidence="3 4">
    <name type="scientific">Neorhodopirellula lusitana</name>
    <dbReference type="NCBI Taxonomy" id="445327"/>
    <lineage>
        <taxon>Bacteria</taxon>
        <taxon>Pseudomonadati</taxon>
        <taxon>Planctomycetota</taxon>
        <taxon>Planctomycetia</taxon>
        <taxon>Pirellulales</taxon>
        <taxon>Pirellulaceae</taxon>
        <taxon>Neorhodopirellula</taxon>
    </lineage>
</organism>
<evidence type="ECO:0000256" key="1">
    <source>
        <dbReference type="SAM" id="MobiDB-lite"/>
    </source>
</evidence>
<evidence type="ECO:0000256" key="2">
    <source>
        <dbReference type="SAM" id="Phobius"/>
    </source>
</evidence>
<dbReference type="Proteomes" id="UP001158067">
    <property type="component" value="Unassembled WGS sequence"/>
</dbReference>
<comment type="caution">
    <text evidence="3">The sequence shown here is derived from an EMBL/GenBank/DDBJ whole genome shotgun (WGS) entry which is preliminary data.</text>
</comment>
<feature type="transmembrane region" description="Helical" evidence="2">
    <location>
        <begin position="21"/>
        <end position="40"/>
    </location>
</feature>
<protein>
    <submittedName>
        <fullName evidence="3">Uncharacterized protein</fullName>
    </submittedName>
</protein>
<feature type="region of interest" description="Disordered" evidence="1">
    <location>
        <begin position="71"/>
        <end position="92"/>
    </location>
</feature>
<dbReference type="RefSeq" id="WP_283434516.1">
    <property type="nucleotide sequence ID" value="NZ_FXUG01000014.1"/>
</dbReference>
<reference evidence="3 4" key="1">
    <citation type="submission" date="2017-05" db="EMBL/GenBank/DDBJ databases">
        <authorList>
            <person name="Varghese N."/>
            <person name="Submissions S."/>
        </authorList>
    </citation>
    <scope>NUCLEOTIDE SEQUENCE [LARGE SCALE GENOMIC DNA]</scope>
    <source>
        <strain evidence="3 4">DSM 25457</strain>
    </source>
</reference>
<keyword evidence="4" id="KW-1185">Reference proteome</keyword>
<keyword evidence="2" id="KW-0472">Membrane</keyword>
<name>A0ABY1QHQ1_9BACT</name>
<proteinExistence type="predicted"/>
<accession>A0ABY1QHQ1</accession>
<keyword evidence="2" id="KW-0812">Transmembrane</keyword>
<gene>
    <name evidence="3" type="ORF">SAMN06265222_114127</name>
</gene>
<keyword evidence="2" id="KW-1133">Transmembrane helix</keyword>
<dbReference type="EMBL" id="FXUG01000014">
    <property type="protein sequence ID" value="SMP71857.1"/>
    <property type="molecule type" value="Genomic_DNA"/>
</dbReference>
<evidence type="ECO:0000313" key="4">
    <source>
        <dbReference type="Proteomes" id="UP001158067"/>
    </source>
</evidence>